<evidence type="ECO:0000256" key="2">
    <source>
        <dbReference type="SAM" id="Phobius"/>
    </source>
</evidence>
<evidence type="ECO:0000256" key="1">
    <source>
        <dbReference type="ARBA" id="ARBA00006464"/>
    </source>
</evidence>
<proteinExistence type="inferred from homology"/>
<evidence type="ECO:0000313" key="5">
    <source>
        <dbReference type="Proteomes" id="UP000194841"/>
    </source>
</evidence>
<comment type="caution">
    <text evidence="4">The sequence shown here is derived from an EMBL/GenBank/DDBJ whole genome shotgun (WGS) entry which is preliminary data.</text>
</comment>
<dbReference type="OrthoDB" id="9808602at2"/>
<dbReference type="AlphaFoldDB" id="A0A244CMD4"/>
<name>A0A244CMD4_PSEDV</name>
<gene>
    <name evidence="4" type="ORF">B1199_15365</name>
</gene>
<dbReference type="Pfam" id="PF02397">
    <property type="entry name" value="Bac_transf"/>
    <property type="match status" value="1"/>
</dbReference>
<dbReference type="PANTHER" id="PTHR30576:SF10">
    <property type="entry name" value="SLL5057 PROTEIN"/>
    <property type="match status" value="1"/>
</dbReference>
<evidence type="ECO:0000313" key="4">
    <source>
        <dbReference type="EMBL" id="OUL56752.1"/>
    </source>
</evidence>
<accession>A0A244CMD4</accession>
<keyword evidence="2" id="KW-1133">Transmembrane helix</keyword>
<feature type="domain" description="Bacterial sugar transferase" evidence="3">
    <location>
        <begin position="24"/>
        <end position="211"/>
    </location>
</feature>
<keyword evidence="5" id="KW-1185">Reference proteome</keyword>
<dbReference type="RefSeq" id="WP_086745006.1">
    <property type="nucleotide sequence ID" value="NZ_MWPV01000005.1"/>
</dbReference>
<dbReference type="GO" id="GO:0016780">
    <property type="term" value="F:phosphotransferase activity, for other substituted phosphate groups"/>
    <property type="evidence" value="ECO:0007669"/>
    <property type="project" value="TreeGrafter"/>
</dbReference>
<dbReference type="Proteomes" id="UP000194841">
    <property type="component" value="Unassembled WGS sequence"/>
</dbReference>
<reference evidence="4 5" key="1">
    <citation type="submission" date="2017-02" db="EMBL/GenBank/DDBJ databases">
        <title>Pseudoalteromonas ulvae TC14 Genome.</title>
        <authorList>
            <person name="Molmeret M."/>
        </authorList>
    </citation>
    <scope>NUCLEOTIDE SEQUENCE [LARGE SCALE GENOMIC DNA]</scope>
    <source>
        <strain evidence="4">TC14</strain>
    </source>
</reference>
<dbReference type="EMBL" id="MWPV01000005">
    <property type="protein sequence ID" value="OUL56752.1"/>
    <property type="molecule type" value="Genomic_DNA"/>
</dbReference>
<feature type="transmembrane region" description="Helical" evidence="2">
    <location>
        <begin position="29"/>
        <end position="54"/>
    </location>
</feature>
<dbReference type="PANTHER" id="PTHR30576">
    <property type="entry name" value="COLANIC BIOSYNTHESIS UDP-GLUCOSE LIPID CARRIER TRANSFERASE"/>
    <property type="match status" value="1"/>
</dbReference>
<comment type="similarity">
    <text evidence="1">Belongs to the bacterial sugar transferase family.</text>
</comment>
<keyword evidence="2" id="KW-0812">Transmembrane</keyword>
<evidence type="ECO:0000259" key="3">
    <source>
        <dbReference type="Pfam" id="PF02397"/>
    </source>
</evidence>
<dbReference type="InterPro" id="IPR003362">
    <property type="entry name" value="Bact_transf"/>
</dbReference>
<organism evidence="4 5">
    <name type="scientific">Pseudoalteromonas ulvae</name>
    <dbReference type="NCBI Taxonomy" id="107327"/>
    <lineage>
        <taxon>Bacteria</taxon>
        <taxon>Pseudomonadati</taxon>
        <taxon>Pseudomonadota</taxon>
        <taxon>Gammaproteobacteria</taxon>
        <taxon>Alteromonadales</taxon>
        <taxon>Pseudoalteromonadaceae</taxon>
        <taxon>Pseudoalteromonas</taxon>
    </lineage>
</organism>
<sequence>MKDNKPYVVQNLQPHFTIKSPWWKQTMDFLGAGFLIILLSPLFILTAIGIKLLMPGPIMFTQIRAGKGGVPFKMYKFRSMVVDAEQLKAALLIQNERDGPAFKMNDDPRITPFGHFIRKSSLDELPQLINVLIGDMSLVGPRPLPVYEDKNMSQWHVIRRELKPGITGLWQISARDNANFDHWIRLDLFYINNLSLWLDIKILLKTIPAVLFGRGAM</sequence>
<keyword evidence="2" id="KW-0472">Membrane</keyword>
<protein>
    <recommendedName>
        <fullName evidence="3">Bacterial sugar transferase domain-containing protein</fullName>
    </recommendedName>
</protein>